<evidence type="ECO:0000256" key="2">
    <source>
        <dbReference type="ARBA" id="ARBA00022692"/>
    </source>
</evidence>
<dbReference type="Gene3D" id="1.20.1560.10">
    <property type="entry name" value="ABC transporter type 1, transmembrane domain"/>
    <property type="match status" value="1"/>
</dbReference>
<dbReference type="InterPro" id="IPR036640">
    <property type="entry name" value="ABC1_TM_sf"/>
</dbReference>
<keyword evidence="6 7" id="KW-0472">Membrane</keyword>
<dbReference type="PANTHER" id="PTHR43394">
    <property type="entry name" value="ATP-DEPENDENT PERMEASE MDL1, MITOCHONDRIAL"/>
    <property type="match status" value="1"/>
</dbReference>
<sequence length="555" mass="63714">MKFLKKKKIGYICILSLISVRIILNIGLNLILKEMLDAMQNSTEEHFKKLIIFVVFYFAGAVIVTVLSMIFNLYFFKNIGISIRVNLFDNILKKRIEIFNKNRNGDYISLFNNEVVIYENDVLYNSINIFSDILTVLFNAIFMIYINKNLACIMFITVALFLFFISKLSCLTVNPKNNCVLCNRNYNSKIKEYISGFELIKNYSLESFILKKIKTYTYDLEQSKYIYKKITAIFEVVSGYFNLAITLCILIIGGLMNFANAITIGGLVAMIQALNSIITPISDLAVRIVKYKSSVGVAKIIEDESDIKESVKEVKKVIRHDLYFEKQIDIKHLYFSYDDKRNVLDDISCTFLKNKKYVVIGSSGSGKTTLCKLLTHELCNNKGQIEIDGIKISDIDDSYINSIVTIVKQDIFLFNDTIKNNLTLYDIDITDEKIDNIIHITGLTEFIENKGWDFKLEENGRNISGGEKCRIAIARALLKNRNILILDEAFANLDKIIADKIEKDILNMKNITLINITHRISENMLRKYDQVIVMDDGKIKEMGAFSELNNRQNIC</sequence>
<feature type="transmembrane region" description="Helical" evidence="7">
    <location>
        <begin position="153"/>
        <end position="174"/>
    </location>
</feature>
<name>A0A6N2VP93_9FIRM</name>
<dbReference type="Pfam" id="PF00664">
    <property type="entry name" value="ABC_membrane"/>
    <property type="match status" value="1"/>
</dbReference>
<dbReference type="GO" id="GO:0005886">
    <property type="term" value="C:plasma membrane"/>
    <property type="evidence" value="ECO:0007669"/>
    <property type="project" value="UniProtKB-SubCell"/>
</dbReference>
<dbReference type="InterPro" id="IPR003593">
    <property type="entry name" value="AAA+_ATPase"/>
</dbReference>
<dbReference type="SUPFAM" id="SSF90123">
    <property type="entry name" value="ABC transporter transmembrane region"/>
    <property type="match status" value="1"/>
</dbReference>
<protein>
    <submittedName>
        <fullName evidence="10">Putative ABC transporter ATP-binding protein</fullName>
    </submittedName>
</protein>
<dbReference type="InterPro" id="IPR039421">
    <property type="entry name" value="Type_1_exporter"/>
</dbReference>
<dbReference type="PANTHER" id="PTHR43394:SF1">
    <property type="entry name" value="ATP-BINDING CASSETTE SUB-FAMILY B MEMBER 10, MITOCHONDRIAL"/>
    <property type="match status" value="1"/>
</dbReference>
<feature type="transmembrane region" description="Helical" evidence="7">
    <location>
        <begin position="129"/>
        <end position="147"/>
    </location>
</feature>
<dbReference type="SMART" id="SM00382">
    <property type="entry name" value="AAA"/>
    <property type="match status" value="1"/>
</dbReference>
<feature type="transmembrane region" description="Helical" evidence="7">
    <location>
        <begin position="9"/>
        <end position="31"/>
    </location>
</feature>
<evidence type="ECO:0000259" key="8">
    <source>
        <dbReference type="PROSITE" id="PS50893"/>
    </source>
</evidence>
<evidence type="ECO:0000256" key="4">
    <source>
        <dbReference type="ARBA" id="ARBA00022840"/>
    </source>
</evidence>
<dbReference type="EMBL" id="CACRTG010000028">
    <property type="protein sequence ID" value="VYT32044.1"/>
    <property type="molecule type" value="Genomic_DNA"/>
</dbReference>
<dbReference type="InterPro" id="IPR003439">
    <property type="entry name" value="ABC_transporter-like_ATP-bd"/>
</dbReference>
<evidence type="ECO:0000256" key="5">
    <source>
        <dbReference type="ARBA" id="ARBA00022989"/>
    </source>
</evidence>
<keyword evidence="2 7" id="KW-0812">Transmembrane</keyword>
<dbReference type="InterPro" id="IPR011527">
    <property type="entry name" value="ABC1_TM_dom"/>
</dbReference>
<evidence type="ECO:0000256" key="3">
    <source>
        <dbReference type="ARBA" id="ARBA00022741"/>
    </source>
</evidence>
<evidence type="ECO:0000256" key="1">
    <source>
        <dbReference type="ARBA" id="ARBA00004651"/>
    </source>
</evidence>
<comment type="subcellular location">
    <subcellularLocation>
        <location evidence="1">Cell membrane</location>
        <topology evidence="1">Multi-pass membrane protein</topology>
    </subcellularLocation>
</comment>
<keyword evidence="5 7" id="KW-1133">Transmembrane helix</keyword>
<evidence type="ECO:0000256" key="6">
    <source>
        <dbReference type="ARBA" id="ARBA00023136"/>
    </source>
</evidence>
<evidence type="ECO:0000259" key="9">
    <source>
        <dbReference type="PROSITE" id="PS50929"/>
    </source>
</evidence>
<keyword evidence="4 10" id="KW-0067">ATP-binding</keyword>
<feature type="transmembrane region" description="Helical" evidence="7">
    <location>
        <begin position="232"/>
        <end position="252"/>
    </location>
</feature>
<evidence type="ECO:0000256" key="7">
    <source>
        <dbReference type="SAM" id="Phobius"/>
    </source>
</evidence>
<dbReference type="CDD" id="cd07346">
    <property type="entry name" value="ABC_6TM_exporters"/>
    <property type="match status" value="1"/>
</dbReference>
<keyword evidence="3" id="KW-0547">Nucleotide-binding</keyword>
<dbReference type="AlphaFoldDB" id="A0A6N2VP93"/>
<organism evidence="10">
    <name type="scientific">[Clostridium] nexile</name>
    <dbReference type="NCBI Taxonomy" id="29361"/>
    <lineage>
        <taxon>Bacteria</taxon>
        <taxon>Bacillati</taxon>
        <taxon>Bacillota</taxon>
        <taxon>Clostridia</taxon>
        <taxon>Lachnospirales</taxon>
        <taxon>Lachnospiraceae</taxon>
        <taxon>Tyzzerella</taxon>
    </lineage>
</organism>
<dbReference type="PROSITE" id="PS50893">
    <property type="entry name" value="ABC_TRANSPORTER_2"/>
    <property type="match status" value="1"/>
</dbReference>
<feature type="transmembrane region" description="Helical" evidence="7">
    <location>
        <begin position="51"/>
        <end position="76"/>
    </location>
</feature>
<feature type="domain" description="ABC transporter" evidence="8">
    <location>
        <begin position="328"/>
        <end position="554"/>
    </location>
</feature>
<dbReference type="GO" id="GO:0015421">
    <property type="term" value="F:ABC-type oligopeptide transporter activity"/>
    <property type="evidence" value="ECO:0007669"/>
    <property type="project" value="TreeGrafter"/>
</dbReference>
<reference evidence="10" key="1">
    <citation type="submission" date="2019-11" db="EMBL/GenBank/DDBJ databases">
        <authorList>
            <person name="Feng L."/>
        </authorList>
    </citation>
    <scope>NUCLEOTIDE SEQUENCE</scope>
    <source>
        <strain evidence="10">CnexileLFYP112</strain>
    </source>
</reference>
<dbReference type="Gene3D" id="3.40.50.300">
    <property type="entry name" value="P-loop containing nucleotide triphosphate hydrolases"/>
    <property type="match status" value="1"/>
</dbReference>
<dbReference type="InterPro" id="IPR027417">
    <property type="entry name" value="P-loop_NTPase"/>
</dbReference>
<feature type="domain" description="ABC transmembrane type-1" evidence="9">
    <location>
        <begin position="14"/>
        <end position="293"/>
    </location>
</feature>
<proteinExistence type="predicted"/>
<gene>
    <name evidence="10" type="ORF">CNLFYP112_02865</name>
</gene>
<dbReference type="GO" id="GO:0005524">
    <property type="term" value="F:ATP binding"/>
    <property type="evidence" value="ECO:0007669"/>
    <property type="project" value="UniProtKB-KW"/>
</dbReference>
<dbReference type="SUPFAM" id="SSF52540">
    <property type="entry name" value="P-loop containing nucleoside triphosphate hydrolases"/>
    <property type="match status" value="1"/>
</dbReference>
<dbReference type="Pfam" id="PF00005">
    <property type="entry name" value="ABC_tran"/>
    <property type="match status" value="1"/>
</dbReference>
<dbReference type="GO" id="GO:0016887">
    <property type="term" value="F:ATP hydrolysis activity"/>
    <property type="evidence" value="ECO:0007669"/>
    <property type="project" value="InterPro"/>
</dbReference>
<dbReference type="PROSITE" id="PS50929">
    <property type="entry name" value="ABC_TM1F"/>
    <property type="match status" value="1"/>
</dbReference>
<accession>A0A6N2VP93</accession>
<evidence type="ECO:0000313" key="10">
    <source>
        <dbReference type="EMBL" id="VYT32044.1"/>
    </source>
</evidence>